<comment type="similarity">
    <text evidence="6">Belongs to the binding-protein-dependent transport system permease family.</text>
</comment>
<proteinExistence type="inferred from homology"/>
<evidence type="ECO:0000256" key="4">
    <source>
        <dbReference type="ARBA" id="ARBA00022989"/>
    </source>
</evidence>
<dbReference type="GO" id="GO:0015416">
    <property type="term" value="F:ABC-type phosphonate transporter activity"/>
    <property type="evidence" value="ECO:0007669"/>
    <property type="project" value="InterPro"/>
</dbReference>
<keyword evidence="2 6" id="KW-0813">Transport</keyword>
<keyword evidence="4 6" id="KW-1133">Transmembrane helix</keyword>
<dbReference type="SUPFAM" id="SSF161098">
    <property type="entry name" value="MetI-like"/>
    <property type="match status" value="2"/>
</dbReference>
<evidence type="ECO:0000256" key="2">
    <source>
        <dbReference type="ARBA" id="ARBA00022448"/>
    </source>
</evidence>
<dbReference type="Proteomes" id="UP000199118">
    <property type="component" value="Unassembled WGS sequence"/>
</dbReference>
<evidence type="ECO:0000313" key="8">
    <source>
        <dbReference type="EMBL" id="SDW86019.1"/>
    </source>
</evidence>
<dbReference type="RefSeq" id="WP_342707984.1">
    <property type="nucleotide sequence ID" value="NZ_FNMZ01000002.1"/>
</dbReference>
<dbReference type="EMBL" id="FNMZ01000002">
    <property type="protein sequence ID" value="SDW86019.1"/>
    <property type="molecule type" value="Genomic_DNA"/>
</dbReference>
<sequence length="738" mass="80604">MTLAALETEIVRQTRRRQMYSGLVVLLIAAVLISGFDLSNSMNSGSFWNGMGQFFDYPAGLLAETWAKIGEFPGLLWRFLPALLETLNIAVAATLLGGAGAAVLSLAATPNLGAPAWLRLPVRRCLDVMRAFPELIIALFLIFVLGTSPVPAMIAVAFHTVGALGKLFSEVNENIDVKPMEGLAASGGSWFQRVRYGVIPQVAPNWLSYFLLRLEINVRASAILGFVGAGGIGTELRRTIGWGQGSGDETIALFVLLVTSIFLIDQLSSWGRARLAGKAGQGEETEAQTEAGGEDRVARAHAHVRRRMLATMAAPLLAVIYLGYAWVAFDVNGLIASARPERAALLATDSVMYKVHVEEDLRRGGLEVAVEGERMATYAADAWPDWVRAAPDAGETALDVDLGDGWRVLMNGPVIFVDAPGYGEIRVEAVDRRIEATLPPGPVPDWIKLSDKKFDARPELGKRIQMSSAKVELHRYYWGWENFWFDFDSPLSGLSAGEVWALAWSDERVDPLMSNAAFIFDEFRGNSGWQHGEVFQALLETIMMAVLGTLVAAFVGLPLAFLAASNFTPHQGLRFVVRRGFDLLRGIDMLIWSLIFIRAFGLGPLTGALAIAFTDTGSLGKLFSEALENVDDKQIEGVRATGATQFQRYRFGVIPQILPVFVSQVLYYLESNTRSATVIGALGAGGIGLMLVETMRTSRDWENTLYIIVLTILVVFAMDALSGWLRRRLIQGGEPREA</sequence>
<dbReference type="STRING" id="356660.SAMN05444336_102553"/>
<feature type="transmembrane region" description="Helical" evidence="6">
    <location>
        <begin position="20"/>
        <end position="38"/>
    </location>
</feature>
<accession>A0A1H2X1B3</accession>
<dbReference type="PANTHER" id="PTHR30043">
    <property type="entry name" value="PHOSPHONATES TRANSPORT SYSTEM PERMEASE PROTEIN"/>
    <property type="match status" value="1"/>
</dbReference>
<feature type="transmembrane region" description="Helical" evidence="6">
    <location>
        <begin position="704"/>
        <end position="725"/>
    </location>
</feature>
<name>A0A1H2X1B3_9RHOB</name>
<feature type="transmembrane region" description="Helical" evidence="6">
    <location>
        <begin position="676"/>
        <end position="692"/>
    </location>
</feature>
<protein>
    <submittedName>
        <fullName evidence="8">Phosphonate transport system permease protein</fullName>
    </submittedName>
</protein>
<dbReference type="InterPro" id="IPR005769">
    <property type="entry name" value="PhnE/PtxC"/>
</dbReference>
<dbReference type="InterPro" id="IPR000515">
    <property type="entry name" value="MetI-like"/>
</dbReference>
<evidence type="ECO:0000256" key="6">
    <source>
        <dbReference type="RuleBase" id="RU363032"/>
    </source>
</evidence>
<feature type="transmembrane region" description="Helical" evidence="6">
    <location>
        <begin position="542"/>
        <end position="568"/>
    </location>
</feature>
<keyword evidence="9" id="KW-1185">Reference proteome</keyword>
<evidence type="ECO:0000256" key="1">
    <source>
        <dbReference type="ARBA" id="ARBA00004651"/>
    </source>
</evidence>
<evidence type="ECO:0000259" key="7">
    <source>
        <dbReference type="PROSITE" id="PS50928"/>
    </source>
</evidence>
<evidence type="ECO:0000313" key="9">
    <source>
        <dbReference type="Proteomes" id="UP000199118"/>
    </source>
</evidence>
<evidence type="ECO:0000256" key="3">
    <source>
        <dbReference type="ARBA" id="ARBA00022692"/>
    </source>
</evidence>
<feature type="transmembrane region" description="Helical" evidence="6">
    <location>
        <begin position="309"/>
        <end position="329"/>
    </location>
</feature>
<comment type="subcellular location">
    <subcellularLocation>
        <location evidence="1 6">Cell membrane</location>
        <topology evidence="1 6">Multi-pass membrane protein</topology>
    </subcellularLocation>
</comment>
<keyword evidence="5 6" id="KW-0472">Membrane</keyword>
<feature type="transmembrane region" description="Helical" evidence="6">
    <location>
        <begin position="89"/>
        <end position="114"/>
    </location>
</feature>
<dbReference type="Pfam" id="PF00528">
    <property type="entry name" value="BPD_transp_1"/>
    <property type="match status" value="2"/>
</dbReference>
<feature type="domain" description="ABC transmembrane type-1" evidence="7">
    <location>
        <begin position="538"/>
        <end position="722"/>
    </location>
</feature>
<dbReference type="NCBIfam" id="TIGR01097">
    <property type="entry name" value="PhnE"/>
    <property type="match status" value="2"/>
</dbReference>
<dbReference type="AlphaFoldDB" id="A0A1H2X1B3"/>
<evidence type="ECO:0000256" key="5">
    <source>
        <dbReference type="ARBA" id="ARBA00023136"/>
    </source>
</evidence>
<dbReference type="GO" id="GO:0005886">
    <property type="term" value="C:plasma membrane"/>
    <property type="evidence" value="ECO:0007669"/>
    <property type="project" value="UniProtKB-SubCell"/>
</dbReference>
<feature type="transmembrane region" description="Helical" evidence="6">
    <location>
        <begin position="649"/>
        <end position="669"/>
    </location>
</feature>
<dbReference type="PANTHER" id="PTHR30043:SF9">
    <property type="entry name" value="PHOSPHONATES TRANSPORT SYSTEM PERMEASE PROTEIN"/>
    <property type="match status" value="1"/>
</dbReference>
<feature type="domain" description="ABC transmembrane type-1" evidence="7">
    <location>
        <begin position="83"/>
        <end position="268"/>
    </location>
</feature>
<feature type="transmembrane region" description="Helical" evidence="6">
    <location>
        <begin position="589"/>
        <end position="613"/>
    </location>
</feature>
<dbReference type="CDD" id="cd06261">
    <property type="entry name" value="TM_PBP2"/>
    <property type="match status" value="2"/>
</dbReference>
<dbReference type="InterPro" id="IPR035906">
    <property type="entry name" value="MetI-like_sf"/>
</dbReference>
<reference evidence="8 9" key="1">
    <citation type="submission" date="2016-10" db="EMBL/GenBank/DDBJ databases">
        <authorList>
            <person name="de Groot N.N."/>
        </authorList>
    </citation>
    <scope>NUCLEOTIDE SEQUENCE [LARGE SCALE GENOMIC DNA]</scope>
    <source>
        <strain evidence="8 9">DSM 17890</strain>
    </source>
</reference>
<feature type="transmembrane region" description="Helical" evidence="6">
    <location>
        <begin position="135"/>
        <end position="158"/>
    </location>
</feature>
<keyword evidence="3 6" id="KW-0812">Transmembrane</keyword>
<organism evidence="8 9">
    <name type="scientific">Albimonas donghaensis</name>
    <dbReference type="NCBI Taxonomy" id="356660"/>
    <lineage>
        <taxon>Bacteria</taxon>
        <taxon>Pseudomonadati</taxon>
        <taxon>Pseudomonadota</taxon>
        <taxon>Alphaproteobacteria</taxon>
        <taxon>Rhodobacterales</taxon>
        <taxon>Paracoccaceae</taxon>
        <taxon>Albimonas</taxon>
    </lineage>
</organism>
<dbReference type="PROSITE" id="PS50928">
    <property type="entry name" value="ABC_TM1"/>
    <property type="match status" value="2"/>
</dbReference>
<dbReference type="Gene3D" id="1.10.3720.10">
    <property type="entry name" value="MetI-like"/>
    <property type="match status" value="2"/>
</dbReference>
<gene>
    <name evidence="8" type="ORF">SAMN05444336_102553</name>
</gene>